<feature type="transmembrane region" description="Helical" evidence="1">
    <location>
        <begin position="87"/>
        <end position="108"/>
    </location>
</feature>
<feature type="transmembrane region" description="Helical" evidence="1">
    <location>
        <begin position="20"/>
        <end position="40"/>
    </location>
</feature>
<name>A0A9D2L8C8_9FIRM</name>
<sequence>MAYSGWTYYHPKYTAYPKYIALAIATFTFTEIALNIRGVLANRKNGTLLVHALKTINLAASLISLVLTQSAILSIAQGGYHNPSSNALLGLLAGSGAALLGIFMRWWIGQIEEKNNRNEEEETSDPDLGSR</sequence>
<dbReference type="EMBL" id="DWYS01000097">
    <property type="protein sequence ID" value="HJB07818.1"/>
    <property type="molecule type" value="Genomic_DNA"/>
</dbReference>
<organism evidence="2 3">
    <name type="scientific">Candidatus Enterocloster faecavium</name>
    <dbReference type="NCBI Taxonomy" id="2838560"/>
    <lineage>
        <taxon>Bacteria</taxon>
        <taxon>Bacillati</taxon>
        <taxon>Bacillota</taxon>
        <taxon>Clostridia</taxon>
        <taxon>Lachnospirales</taxon>
        <taxon>Lachnospiraceae</taxon>
        <taxon>Enterocloster</taxon>
    </lineage>
</organism>
<evidence type="ECO:0000313" key="2">
    <source>
        <dbReference type="EMBL" id="HJB07818.1"/>
    </source>
</evidence>
<reference evidence="2" key="1">
    <citation type="journal article" date="2021" name="PeerJ">
        <title>Extensive microbial diversity within the chicken gut microbiome revealed by metagenomics and culture.</title>
        <authorList>
            <person name="Gilroy R."/>
            <person name="Ravi A."/>
            <person name="Getino M."/>
            <person name="Pursley I."/>
            <person name="Horton D.L."/>
            <person name="Alikhan N.F."/>
            <person name="Baker D."/>
            <person name="Gharbi K."/>
            <person name="Hall N."/>
            <person name="Watson M."/>
            <person name="Adriaenssens E.M."/>
            <person name="Foster-Nyarko E."/>
            <person name="Jarju S."/>
            <person name="Secka A."/>
            <person name="Antonio M."/>
            <person name="Oren A."/>
            <person name="Chaudhuri R.R."/>
            <person name="La Ragione R."/>
            <person name="Hildebrand F."/>
            <person name="Pallen M.J."/>
        </authorList>
    </citation>
    <scope>NUCLEOTIDE SEQUENCE</scope>
    <source>
        <strain evidence="2">CHK188-4685</strain>
    </source>
</reference>
<comment type="caution">
    <text evidence="2">The sequence shown here is derived from an EMBL/GenBank/DDBJ whole genome shotgun (WGS) entry which is preliminary data.</text>
</comment>
<protein>
    <submittedName>
        <fullName evidence="2">Uncharacterized protein</fullName>
    </submittedName>
</protein>
<keyword evidence="1" id="KW-0812">Transmembrane</keyword>
<dbReference type="AlphaFoldDB" id="A0A9D2L8C8"/>
<evidence type="ECO:0000256" key="1">
    <source>
        <dbReference type="SAM" id="Phobius"/>
    </source>
</evidence>
<proteinExistence type="predicted"/>
<accession>A0A9D2L8C8</accession>
<gene>
    <name evidence="2" type="ORF">H9716_08135</name>
</gene>
<keyword evidence="1" id="KW-0472">Membrane</keyword>
<feature type="transmembrane region" description="Helical" evidence="1">
    <location>
        <begin position="52"/>
        <end position="75"/>
    </location>
</feature>
<dbReference type="Proteomes" id="UP000886804">
    <property type="component" value="Unassembled WGS sequence"/>
</dbReference>
<reference evidence="2" key="2">
    <citation type="submission" date="2021-04" db="EMBL/GenBank/DDBJ databases">
        <authorList>
            <person name="Gilroy R."/>
        </authorList>
    </citation>
    <scope>NUCLEOTIDE SEQUENCE</scope>
    <source>
        <strain evidence="2">CHK188-4685</strain>
    </source>
</reference>
<evidence type="ECO:0000313" key="3">
    <source>
        <dbReference type="Proteomes" id="UP000886804"/>
    </source>
</evidence>
<keyword evidence="1" id="KW-1133">Transmembrane helix</keyword>